<name>A0A1Z5SQ90_HORWE</name>
<protein>
    <recommendedName>
        <fullName evidence="2">DUF6536 domain-containing protein</fullName>
    </recommendedName>
</protein>
<reference evidence="3 4" key="1">
    <citation type="submission" date="2017-01" db="EMBL/GenBank/DDBJ databases">
        <title>The recent genome duplication of the halophilic yeast Hortaea werneckii: insights from long-read sequencing.</title>
        <authorList>
            <person name="Sinha S."/>
            <person name="Flibotte S."/>
            <person name="Neira M."/>
            <person name="Lenassi M."/>
            <person name="Gostincar C."/>
            <person name="Stajich J.E."/>
            <person name="Nislow C.E."/>
        </authorList>
    </citation>
    <scope>NUCLEOTIDE SEQUENCE [LARGE SCALE GENOMIC DNA]</scope>
    <source>
        <strain evidence="3 4">EXF-2000</strain>
    </source>
</reference>
<dbReference type="AlphaFoldDB" id="A0A1Z5SQ90"/>
<dbReference type="PANTHER" id="PTHR35395">
    <property type="entry name" value="DUF6536 DOMAIN-CONTAINING PROTEIN"/>
    <property type="match status" value="1"/>
</dbReference>
<dbReference type="OrthoDB" id="5429634at2759"/>
<organism evidence="3 4">
    <name type="scientific">Hortaea werneckii EXF-2000</name>
    <dbReference type="NCBI Taxonomy" id="1157616"/>
    <lineage>
        <taxon>Eukaryota</taxon>
        <taxon>Fungi</taxon>
        <taxon>Dikarya</taxon>
        <taxon>Ascomycota</taxon>
        <taxon>Pezizomycotina</taxon>
        <taxon>Dothideomycetes</taxon>
        <taxon>Dothideomycetidae</taxon>
        <taxon>Mycosphaerellales</taxon>
        <taxon>Teratosphaeriaceae</taxon>
        <taxon>Hortaea</taxon>
    </lineage>
</organism>
<feature type="transmembrane region" description="Helical" evidence="1">
    <location>
        <begin position="147"/>
        <end position="167"/>
    </location>
</feature>
<feature type="transmembrane region" description="Helical" evidence="1">
    <location>
        <begin position="434"/>
        <end position="458"/>
    </location>
</feature>
<feature type="transmembrane region" description="Helical" evidence="1">
    <location>
        <begin position="666"/>
        <end position="688"/>
    </location>
</feature>
<dbReference type="Pfam" id="PF20163">
    <property type="entry name" value="DUF6536"/>
    <property type="match status" value="1"/>
</dbReference>
<evidence type="ECO:0000256" key="1">
    <source>
        <dbReference type="SAM" id="Phobius"/>
    </source>
</evidence>
<feature type="transmembrane region" description="Helical" evidence="1">
    <location>
        <begin position="708"/>
        <end position="730"/>
    </location>
</feature>
<evidence type="ECO:0000313" key="3">
    <source>
        <dbReference type="EMBL" id="OTA22901.1"/>
    </source>
</evidence>
<dbReference type="EMBL" id="MUNK01000334">
    <property type="protein sequence ID" value="OTA22901.1"/>
    <property type="molecule type" value="Genomic_DNA"/>
</dbReference>
<feature type="transmembrane region" description="Helical" evidence="1">
    <location>
        <begin position="211"/>
        <end position="228"/>
    </location>
</feature>
<dbReference type="Proteomes" id="UP000194280">
    <property type="component" value="Unassembled WGS sequence"/>
</dbReference>
<sequence>MMAAAHTCDPLLLDGSERRGYLEDRCQEIELSSVTRSPAPSYVSKSSFRNAEEQADEALLPAEGSPSLHAAKNARIITRSVTEIPAGVTSREKRRKLQGWRFGVTVAASTTFAVLILNTTLAVYAGIKYGSNGAVGTALDGKCEEVNTWATILHILINALSSVLLSASNYTMQCLCSPTRAEINRAHARGDWLDVGVASFRNLSRIDKRRTVLWWILALSSVPIHLLYNSVIFKTLAANEYLLVVANTDFLQGKEFAPFYLDTEKEQFYASVANDSSYASLRYGGPSFYTVEPNDTYTSAIRDVQLQFSRDNNYANDAKVHNLSASECITAYGTSFVSEYRNIVAVTSARGNQTDNTVLYSVWPNFDMEHGYLTYGWICLDSPNTDGYGDLYELVMTECDVASSRKHASDWTINKHKIDYCLAQVAQPHCKLQFSLVILATVIVMNACKSICMFLTLWTYRSATLVTVGDALSSFLDQPEELTKGRCLMGRVDLERGPMRWRLLTRYPQTCRPNTKPEPVTFRASLRRRWFAAASLRRWCMTIGLCLGALVLTIYLLTQGFRQVASRTSSSIAFKSGFGSVDARALIDIGLPQLGSAGLVLSVLLANLPQAIVSFLYLTYNGLFTCMCLAHEYSQYGLAGRKKPLRVTTPHGQQRSTYYLQLPFRYAAPLLIASTTLHWLISQSIFLARISTSDYKGQSSSGSDFSEVGFSCLPVLLTILLGTMMLLAALGCGFRKFASHIPVAGSCSVALAAAAHRPKDDVDAAFLPVQWGEVRSEGTDEVGHCCFTSQEVHDLMPGRRYAGTARKPYKNRSEDSHMV</sequence>
<comment type="caution">
    <text evidence="3">The sequence shown here is derived from an EMBL/GenBank/DDBJ whole genome shotgun (WGS) entry which is preliminary data.</text>
</comment>
<feature type="transmembrane region" description="Helical" evidence="1">
    <location>
        <begin position="100"/>
        <end position="127"/>
    </location>
</feature>
<feature type="domain" description="DUF6536" evidence="2">
    <location>
        <begin position="100"/>
        <end position="251"/>
    </location>
</feature>
<keyword evidence="1" id="KW-0472">Membrane</keyword>
<dbReference type="VEuPathDB" id="FungiDB:BTJ68_13565"/>
<feature type="transmembrane region" description="Helical" evidence="1">
    <location>
        <begin position="536"/>
        <end position="557"/>
    </location>
</feature>
<keyword evidence="1" id="KW-1133">Transmembrane helix</keyword>
<accession>A0A1Z5SQ90</accession>
<keyword evidence="1" id="KW-0812">Transmembrane</keyword>
<dbReference type="InParanoid" id="A0A1Z5SQ90"/>
<dbReference type="STRING" id="1157616.A0A1Z5SQ90"/>
<feature type="transmembrane region" description="Helical" evidence="1">
    <location>
        <begin position="599"/>
        <end position="620"/>
    </location>
</feature>
<dbReference type="PANTHER" id="PTHR35395:SF1">
    <property type="entry name" value="DUF6536 DOMAIN-CONTAINING PROTEIN"/>
    <property type="match status" value="1"/>
</dbReference>
<proteinExistence type="predicted"/>
<evidence type="ECO:0000313" key="4">
    <source>
        <dbReference type="Proteomes" id="UP000194280"/>
    </source>
</evidence>
<evidence type="ECO:0000259" key="2">
    <source>
        <dbReference type="Pfam" id="PF20163"/>
    </source>
</evidence>
<dbReference type="InterPro" id="IPR046623">
    <property type="entry name" value="DUF6536"/>
</dbReference>
<keyword evidence="4" id="KW-1185">Reference proteome</keyword>
<gene>
    <name evidence="3" type="ORF">BTJ68_13565</name>
</gene>